<dbReference type="GO" id="GO:0050660">
    <property type="term" value="F:flavin adenine dinucleotide binding"/>
    <property type="evidence" value="ECO:0007669"/>
    <property type="project" value="InterPro"/>
</dbReference>
<dbReference type="InterPro" id="IPR050775">
    <property type="entry name" value="FAD-binding_Monooxygenases"/>
</dbReference>
<dbReference type="Proteomes" id="UP001203852">
    <property type="component" value="Unassembled WGS sequence"/>
</dbReference>
<dbReference type="AlphaFoldDB" id="A0AAN6DZX9"/>
<dbReference type="InterPro" id="IPR036188">
    <property type="entry name" value="FAD/NAD-bd_sf"/>
</dbReference>
<dbReference type="SUPFAM" id="SSF51905">
    <property type="entry name" value="FAD/NAD(P)-binding domain"/>
    <property type="match status" value="2"/>
</dbReference>
<comment type="cofactor">
    <cofactor evidence="1">
        <name>FAD</name>
        <dbReference type="ChEBI" id="CHEBI:57692"/>
    </cofactor>
</comment>
<proteinExistence type="inferred from homology"/>
<keyword evidence="5" id="KW-0521">NADP</keyword>
<evidence type="ECO:0000256" key="5">
    <source>
        <dbReference type="ARBA" id="ARBA00022857"/>
    </source>
</evidence>
<evidence type="ECO:0000256" key="1">
    <source>
        <dbReference type="ARBA" id="ARBA00001974"/>
    </source>
</evidence>
<sequence>MDNINITDQEIPNGDVEELDAIIVGAGFGGVYQLRRLRQEGYKVKLVDSASDYGGVWCWNRFPGARVDITIPHYEFSDPELWRSWSWTQRFPGSAELRAYFSFVAEKWDLRKDTYFSTRITAAEWNEEEGKWLVTAANGKVFRAKYFLLNTGFAAKRYIPDWKGIDRFQGTWVHPSYWPRNEPDLKGKRVAVVGTGSTGVQLSQELSKVAGEFVLFQRTPNMALPMKQVEYAADKQAFPRENYAKFFTERTQGFGGILLNFLPRATFDDTPEQRQATYQRLWDEGDFHFWLATYHDMMFSRDANKEAYNFWRDKVRARINDPRVKEMLAPEIQPHAFGCKRCSLEIGFYEIFNQLNVSLVDVNSTPILEVTEKGIKTTEKLWEFDYVICATGFDAVTGGFNEIDIRGKSGHRLTDKWLEGVKTYLGLAVSQFPNMFFTYGPQAPTAFCNGPTCAELQGEWILGVLNHMREKGSKSINAQEQAENEWSKGVHAIANASLLPTTKSWYMADNIPGKVREPLIYLGGVPTYYKTIDECAKNGYAGFDVV</sequence>
<comment type="caution">
    <text evidence="8">The sequence shown here is derived from an EMBL/GenBank/DDBJ whole genome shotgun (WGS) entry which is preliminary data.</text>
</comment>
<keyword evidence="3" id="KW-0285">Flavoprotein</keyword>
<keyword evidence="7" id="KW-0503">Monooxygenase</keyword>
<keyword evidence="6" id="KW-0560">Oxidoreductase</keyword>
<comment type="similarity">
    <text evidence="2">Belongs to the FAD-binding monooxygenase family.</text>
</comment>
<gene>
    <name evidence="8" type="ORF">EDD36DRAFT_487325</name>
</gene>
<evidence type="ECO:0000256" key="2">
    <source>
        <dbReference type="ARBA" id="ARBA00010139"/>
    </source>
</evidence>
<dbReference type="GO" id="GO:0004499">
    <property type="term" value="F:N,N-dimethylaniline monooxygenase activity"/>
    <property type="evidence" value="ECO:0007669"/>
    <property type="project" value="InterPro"/>
</dbReference>
<dbReference type="PANTHER" id="PTHR43098">
    <property type="entry name" value="L-ORNITHINE N(5)-MONOOXYGENASE-RELATED"/>
    <property type="match status" value="1"/>
</dbReference>
<dbReference type="EMBL" id="MU404353">
    <property type="protein sequence ID" value="KAI1614667.1"/>
    <property type="molecule type" value="Genomic_DNA"/>
</dbReference>
<dbReference type="InterPro" id="IPR020946">
    <property type="entry name" value="Flavin_mOase-like"/>
</dbReference>
<dbReference type="GO" id="GO:0050661">
    <property type="term" value="F:NADP binding"/>
    <property type="evidence" value="ECO:0007669"/>
    <property type="project" value="InterPro"/>
</dbReference>
<evidence type="ECO:0000256" key="6">
    <source>
        <dbReference type="ARBA" id="ARBA00023002"/>
    </source>
</evidence>
<keyword evidence="4" id="KW-0274">FAD</keyword>
<dbReference type="PRINTS" id="PR00411">
    <property type="entry name" value="PNDRDTASEI"/>
</dbReference>
<evidence type="ECO:0000313" key="8">
    <source>
        <dbReference type="EMBL" id="KAI1614667.1"/>
    </source>
</evidence>
<keyword evidence="9" id="KW-1185">Reference proteome</keyword>
<evidence type="ECO:0000256" key="7">
    <source>
        <dbReference type="ARBA" id="ARBA00023033"/>
    </source>
</evidence>
<dbReference type="Gene3D" id="3.50.50.60">
    <property type="entry name" value="FAD/NAD(P)-binding domain"/>
    <property type="match status" value="2"/>
</dbReference>
<protein>
    <recommendedName>
        <fullName evidence="10">FAD/NAD(P)-binding domain-containing protein</fullName>
    </recommendedName>
</protein>
<dbReference type="PANTHER" id="PTHR43098:SF3">
    <property type="entry name" value="L-ORNITHINE N(5)-MONOOXYGENASE-RELATED"/>
    <property type="match status" value="1"/>
</dbReference>
<name>A0AAN6DZX9_9EURO</name>
<dbReference type="Pfam" id="PF00743">
    <property type="entry name" value="FMO-like"/>
    <property type="match status" value="1"/>
</dbReference>
<evidence type="ECO:0000256" key="3">
    <source>
        <dbReference type="ARBA" id="ARBA00022630"/>
    </source>
</evidence>
<evidence type="ECO:0000313" key="9">
    <source>
        <dbReference type="Proteomes" id="UP001203852"/>
    </source>
</evidence>
<evidence type="ECO:0000256" key="4">
    <source>
        <dbReference type="ARBA" id="ARBA00022827"/>
    </source>
</evidence>
<reference evidence="8" key="1">
    <citation type="journal article" date="2022" name="bioRxiv">
        <title>Deciphering the potential niche of two novel black yeast fungi from a biological soil crust based on their genomes, phenotypes, and melanin regulation.</title>
        <authorList>
            <consortium name="DOE Joint Genome Institute"/>
            <person name="Carr E.C."/>
            <person name="Barton Q."/>
            <person name="Grambo S."/>
            <person name="Sullivan M."/>
            <person name="Renfro C.M."/>
            <person name="Kuo A."/>
            <person name="Pangilinan J."/>
            <person name="Lipzen A."/>
            <person name="Keymanesh K."/>
            <person name="Savage E."/>
            <person name="Barry K."/>
            <person name="Grigoriev I.V."/>
            <person name="Riekhof W.R."/>
            <person name="Harris S.S."/>
        </authorList>
    </citation>
    <scope>NUCLEOTIDE SEQUENCE</scope>
    <source>
        <strain evidence="8">JF 03-4F</strain>
    </source>
</reference>
<accession>A0AAN6DZX9</accession>
<organism evidence="8 9">
    <name type="scientific">Exophiala viscosa</name>
    <dbReference type="NCBI Taxonomy" id="2486360"/>
    <lineage>
        <taxon>Eukaryota</taxon>
        <taxon>Fungi</taxon>
        <taxon>Dikarya</taxon>
        <taxon>Ascomycota</taxon>
        <taxon>Pezizomycotina</taxon>
        <taxon>Eurotiomycetes</taxon>
        <taxon>Chaetothyriomycetidae</taxon>
        <taxon>Chaetothyriales</taxon>
        <taxon>Herpotrichiellaceae</taxon>
        <taxon>Exophiala</taxon>
    </lineage>
</organism>
<evidence type="ECO:0008006" key="10">
    <source>
        <dbReference type="Google" id="ProtNLM"/>
    </source>
</evidence>